<dbReference type="PROSITE" id="PS00237">
    <property type="entry name" value="G_PROTEIN_RECEP_F1_1"/>
    <property type="match status" value="1"/>
</dbReference>
<gene>
    <name evidence="12" type="ORF">BV898_06632</name>
</gene>
<feature type="transmembrane region" description="Helical" evidence="10">
    <location>
        <begin position="173"/>
        <end position="193"/>
    </location>
</feature>
<sequence>MVWHQYPYMFPEFICSGRALISEMTTNASILTITAFTIERYIAICHPFYAQAMSTLSRTKRVISLIWLMALAAAAPFAHFLRIVHLDYPGTTVAIPESANCNIPTGRVDEMSWLLIISSSIFFILPLTVLSVLYICIAVTLNRSAHRFDLEQMRMGSSTSESCRAQSQSRRSIVRMLFFVCLAFFVCWCPFHAQRLYWATNGHRLTGNDEQTQLFHIINGYLYTWAGYWYYSNSVINVGIYNLMSHRFRDAFWETIYRSTCFGRRAGRDIDYAQSQHHSHARQGPGTGGYRRQSVPSFFGSTVPSVPPSRRASHMSPANDNIMLELRELSQALDRNRAPTKDPEPRRRQSSNDSGFVRDCRDGSNVFDFPLITARRQLVRMRQVSENRVFAASSPSSSPVLGIVDQAAGAEQQKHLLGESADGELPGHTL</sequence>
<keyword evidence="12" id="KW-0527">Neuropeptide</keyword>
<evidence type="ECO:0000256" key="10">
    <source>
        <dbReference type="SAM" id="Phobius"/>
    </source>
</evidence>
<evidence type="ECO:0000256" key="2">
    <source>
        <dbReference type="ARBA" id="ARBA00022692"/>
    </source>
</evidence>
<dbReference type="EMBL" id="MTYJ01000040">
    <property type="protein sequence ID" value="OQV19402.1"/>
    <property type="molecule type" value="Genomic_DNA"/>
</dbReference>
<keyword evidence="7 8" id="KW-0807">Transducer</keyword>
<keyword evidence="5 10" id="KW-0472">Membrane</keyword>
<comment type="subcellular location">
    <subcellularLocation>
        <location evidence="1">Membrane</location>
        <topology evidence="1">Multi-pass membrane protein</topology>
    </subcellularLocation>
</comment>
<evidence type="ECO:0000256" key="6">
    <source>
        <dbReference type="ARBA" id="ARBA00023170"/>
    </source>
</evidence>
<evidence type="ECO:0000256" key="5">
    <source>
        <dbReference type="ARBA" id="ARBA00023136"/>
    </source>
</evidence>
<evidence type="ECO:0000256" key="8">
    <source>
        <dbReference type="RuleBase" id="RU000688"/>
    </source>
</evidence>
<evidence type="ECO:0000256" key="7">
    <source>
        <dbReference type="ARBA" id="ARBA00023224"/>
    </source>
</evidence>
<protein>
    <submittedName>
        <fullName evidence="12">Neuropeptides capa receptor</fullName>
    </submittedName>
</protein>
<evidence type="ECO:0000256" key="1">
    <source>
        <dbReference type="ARBA" id="ARBA00004141"/>
    </source>
</evidence>
<keyword evidence="13" id="KW-1185">Reference proteome</keyword>
<dbReference type="InterPro" id="IPR017452">
    <property type="entry name" value="GPCR_Rhodpsn_7TM"/>
</dbReference>
<feature type="region of interest" description="Disordered" evidence="9">
    <location>
        <begin position="274"/>
        <end position="294"/>
    </location>
</feature>
<dbReference type="Pfam" id="PF00001">
    <property type="entry name" value="7tm_1"/>
    <property type="match status" value="1"/>
</dbReference>
<keyword evidence="3 10" id="KW-1133">Transmembrane helix</keyword>
<dbReference type="Proteomes" id="UP000192578">
    <property type="component" value="Unassembled WGS sequence"/>
</dbReference>
<dbReference type="SUPFAM" id="SSF81321">
    <property type="entry name" value="Family A G protein-coupled receptor-like"/>
    <property type="match status" value="1"/>
</dbReference>
<feature type="transmembrane region" description="Helical" evidence="10">
    <location>
        <begin position="113"/>
        <end position="137"/>
    </location>
</feature>
<comment type="similarity">
    <text evidence="8">Belongs to the G-protein coupled receptor 1 family.</text>
</comment>
<dbReference type="AlphaFoldDB" id="A0A1W0WW18"/>
<feature type="domain" description="G-protein coupled receptors family 1 profile" evidence="11">
    <location>
        <begin position="1"/>
        <end position="241"/>
    </location>
</feature>
<keyword evidence="4 8" id="KW-0297">G-protein coupled receptor</keyword>
<reference evidence="13" key="1">
    <citation type="submission" date="2017-01" db="EMBL/GenBank/DDBJ databases">
        <title>Comparative genomics of anhydrobiosis in the tardigrade Hypsibius dujardini.</title>
        <authorList>
            <person name="Yoshida Y."/>
            <person name="Koutsovoulos G."/>
            <person name="Laetsch D."/>
            <person name="Stevens L."/>
            <person name="Kumar S."/>
            <person name="Horikawa D."/>
            <person name="Ishino K."/>
            <person name="Komine S."/>
            <person name="Tomita M."/>
            <person name="Blaxter M."/>
            <person name="Arakawa K."/>
        </authorList>
    </citation>
    <scope>NUCLEOTIDE SEQUENCE [LARGE SCALE GENOMIC DNA]</scope>
    <source>
        <strain evidence="13">Z151</strain>
    </source>
</reference>
<feature type="compositionally biased region" description="Basic and acidic residues" evidence="9">
    <location>
        <begin position="335"/>
        <end position="347"/>
    </location>
</feature>
<accession>A0A1W0WW18</accession>
<comment type="caution">
    <text evidence="12">The sequence shown here is derived from an EMBL/GenBank/DDBJ whole genome shotgun (WGS) entry which is preliminary data.</text>
</comment>
<proteinExistence type="inferred from homology"/>
<dbReference type="PROSITE" id="PS50262">
    <property type="entry name" value="G_PROTEIN_RECEP_F1_2"/>
    <property type="match status" value="1"/>
</dbReference>
<evidence type="ECO:0000313" key="12">
    <source>
        <dbReference type="EMBL" id="OQV19402.1"/>
    </source>
</evidence>
<evidence type="ECO:0000256" key="4">
    <source>
        <dbReference type="ARBA" id="ARBA00023040"/>
    </source>
</evidence>
<evidence type="ECO:0000256" key="3">
    <source>
        <dbReference type="ARBA" id="ARBA00022989"/>
    </source>
</evidence>
<organism evidence="12 13">
    <name type="scientific">Hypsibius exemplaris</name>
    <name type="common">Freshwater tardigrade</name>
    <dbReference type="NCBI Taxonomy" id="2072580"/>
    <lineage>
        <taxon>Eukaryota</taxon>
        <taxon>Metazoa</taxon>
        <taxon>Ecdysozoa</taxon>
        <taxon>Tardigrada</taxon>
        <taxon>Eutardigrada</taxon>
        <taxon>Parachela</taxon>
        <taxon>Hypsibioidea</taxon>
        <taxon>Hypsibiidae</taxon>
        <taxon>Hypsibius</taxon>
    </lineage>
</organism>
<dbReference type="Gene3D" id="1.20.1070.10">
    <property type="entry name" value="Rhodopsin 7-helix transmembrane proteins"/>
    <property type="match status" value="1"/>
</dbReference>
<keyword evidence="6 8" id="KW-0675">Receptor</keyword>
<dbReference type="InterPro" id="IPR000276">
    <property type="entry name" value="GPCR_Rhodpsn"/>
</dbReference>
<dbReference type="PANTHER" id="PTHR24243:SF208">
    <property type="entry name" value="PYROKININ-1 RECEPTOR"/>
    <property type="match status" value="1"/>
</dbReference>
<name>A0A1W0WW18_HYPEX</name>
<dbReference type="GO" id="GO:0008188">
    <property type="term" value="F:neuropeptide receptor activity"/>
    <property type="evidence" value="ECO:0007669"/>
    <property type="project" value="TreeGrafter"/>
</dbReference>
<feature type="transmembrane region" description="Helical" evidence="10">
    <location>
        <begin position="62"/>
        <end position="81"/>
    </location>
</feature>
<evidence type="ECO:0000313" key="13">
    <source>
        <dbReference type="Proteomes" id="UP000192578"/>
    </source>
</evidence>
<evidence type="ECO:0000256" key="9">
    <source>
        <dbReference type="SAM" id="MobiDB-lite"/>
    </source>
</evidence>
<dbReference type="OrthoDB" id="5962705at2759"/>
<dbReference type="PRINTS" id="PR00237">
    <property type="entry name" value="GPCRRHODOPSN"/>
</dbReference>
<dbReference type="PANTHER" id="PTHR24243">
    <property type="entry name" value="G-PROTEIN COUPLED RECEPTOR"/>
    <property type="match status" value="1"/>
</dbReference>
<evidence type="ECO:0000259" key="11">
    <source>
        <dbReference type="PROSITE" id="PS50262"/>
    </source>
</evidence>
<dbReference type="GO" id="GO:0005886">
    <property type="term" value="C:plasma membrane"/>
    <property type="evidence" value="ECO:0007669"/>
    <property type="project" value="TreeGrafter"/>
</dbReference>
<feature type="region of interest" description="Disordered" evidence="9">
    <location>
        <begin position="335"/>
        <end position="359"/>
    </location>
</feature>
<keyword evidence="2 8" id="KW-0812">Transmembrane</keyword>